<keyword evidence="3" id="KW-0808">Transferase</keyword>
<keyword evidence="2" id="KW-0489">Methyltransferase</keyword>
<keyword evidence="5" id="KW-0443">Lipid metabolism</keyword>
<evidence type="ECO:0000256" key="5">
    <source>
        <dbReference type="ARBA" id="ARBA00023098"/>
    </source>
</evidence>
<dbReference type="PANTHER" id="PTHR43667:SF1">
    <property type="entry name" value="CYCLOPROPANE-FATTY-ACYL-PHOSPHOLIPID SYNTHASE"/>
    <property type="match status" value="1"/>
</dbReference>
<evidence type="ECO:0000256" key="2">
    <source>
        <dbReference type="ARBA" id="ARBA00022603"/>
    </source>
</evidence>
<protein>
    <submittedName>
        <fullName evidence="6">Uncharacterized protein</fullName>
    </submittedName>
</protein>
<gene>
    <name evidence="6" type="ORF">CTOB1V02_LOCUS1723</name>
</gene>
<dbReference type="AlphaFoldDB" id="A0A7R8W2R6"/>
<keyword evidence="4" id="KW-0949">S-adenosyl-L-methionine</keyword>
<dbReference type="Pfam" id="PF02353">
    <property type="entry name" value="CMAS"/>
    <property type="match status" value="1"/>
</dbReference>
<proteinExistence type="inferred from homology"/>
<dbReference type="InterPro" id="IPR029063">
    <property type="entry name" value="SAM-dependent_MTases_sf"/>
</dbReference>
<dbReference type="OrthoDB" id="8300214at2759"/>
<dbReference type="SUPFAM" id="SSF53335">
    <property type="entry name" value="S-adenosyl-L-methionine-dependent methyltransferases"/>
    <property type="match status" value="1"/>
</dbReference>
<dbReference type="CDD" id="cd02440">
    <property type="entry name" value="AdoMet_MTases"/>
    <property type="match status" value="1"/>
</dbReference>
<sequence length="394" mass="46644">MFYAFSLALVAIYKFFYRAACWIFPDRLLEKEVKYNYSTWGIQLNGSRPFDIVVHNPKFYRRVAIGYTLGMGESYMEGWWDTEDMVELFCQLNRAGPFIPWHQRFIDWAGFKTSNRQVKELSKEIAEKHYNLGNDFFQSFLDSSMNYSCGYWAKADNLDQAQIDKMDLIARKLKLKPGMKVLDIGCGWGAMAKHLAQNYGVSVVGYNISKDQVEYARRNCEGLPVEIRLEDYRNVNEKFDRIYSVGFFEHVGRKNYRPFFEITNRCLVDDGLHLIQSITILHKHMITSDEWVNTYIFPHSQLPYDTDYSDYSQGLFFIEDMHNFGDDYRRTLLAWHQRFEQNWPKFKDTYGEKFYRMWRMYLLSSAGCFKSRRVNLLQVVMSKDGLAGGYRSVR</sequence>
<dbReference type="InterPro" id="IPR003333">
    <property type="entry name" value="CMAS"/>
</dbReference>
<dbReference type="EMBL" id="OB660248">
    <property type="protein sequence ID" value="CAD7223743.1"/>
    <property type="molecule type" value="Genomic_DNA"/>
</dbReference>
<evidence type="ECO:0000256" key="1">
    <source>
        <dbReference type="ARBA" id="ARBA00010815"/>
    </source>
</evidence>
<evidence type="ECO:0000256" key="4">
    <source>
        <dbReference type="ARBA" id="ARBA00022691"/>
    </source>
</evidence>
<dbReference type="InterPro" id="IPR050723">
    <property type="entry name" value="CFA/CMAS"/>
</dbReference>
<dbReference type="NCBIfam" id="NF008686">
    <property type="entry name" value="PRK11705.1"/>
    <property type="match status" value="1"/>
</dbReference>
<evidence type="ECO:0000313" key="6">
    <source>
        <dbReference type="EMBL" id="CAD7223743.1"/>
    </source>
</evidence>
<reference evidence="6" key="1">
    <citation type="submission" date="2020-11" db="EMBL/GenBank/DDBJ databases">
        <authorList>
            <person name="Tran Van P."/>
        </authorList>
    </citation>
    <scope>NUCLEOTIDE SEQUENCE</scope>
</reference>
<accession>A0A7R8W2R6</accession>
<dbReference type="GO" id="GO:0008168">
    <property type="term" value="F:methyltransferase activity"/>
    <property type="evidence" value="ECO:0007669"/>
    <property type="project" value="UniProtKB-KW"/>
</dbReference>
<organism evidence="6">
    <name type="scientific">Cyprideis torosa</name>
    <dbReference type="NCBI Taxonomy" id="163714"/>
    <lineage>
        <taxon>Eukaryota</taxon>
        <taxon>Metazoa</taxon>
        <taxon>Ecdysozoa</taxon>
        <taxon>Arthropoda</taxon>
        <taxon>Crustacea</taxon>
        <taxon>Oligostraca</taxon>
        <taxon>Ostracoda</taxon>
        <taxon>Podocopa</taxon>
        <taxon>Podocopida</taxon>
        <taxon>Cytherocopina</taxon>
        <taxon>Cytheroidea</taxon>
        <taxon>Cytherideidae</taxon>
        <taxon>Cyprideis</taxon>
    </lineage>
</organism>
<comment type="similarity">
    <text evidence="1">Belongs to the CFA/CMAS family.</text>
</comment>
<dbReference type="PANTHER" id="PTHR43667">
    <property type="entry name" value="CYCLOPROPANE-FATTY-ACYL-PHOSPHOLIPID SYNTHASE"/>
    <property type="match status" value="1"/>
</dbReference>
<name>A0A7R8W2R6_9CRUS</name>
<dbReference type="Gene3D" id="3.40.50.150">
    <property type="entry name" value="Vaccinia Virus protein VP39"/>
    <property type="match status" value="1"/>
</dbReference>
<dbReference type="GO" id="GO:0008610">
    <property type="term" value="P:lipid biosynthetic process"/>
    <property type="evidence" value="ECO:0007669"/>
    <property type="project" value="InterPro"/>
</dbReference>
<evidence type="ECO:0000256" key="3">
    <source>
        <dbReference type="ARBA" id="ARBA00022679"/>
    </source>
</evidence>
<dbReference type="PIRSF" id="PIRSF003085">
    <property type="entry name" value="CMAS"/>
    <property type="match status" value="1"/>
</dbReference>
<dbReference type="GO" id="GO:0032259">
    <property type="term" value="P:methylation"/>
    <property type="evidence" value="ECO:0007669"/>
    <property type="project" value="UniProtKB-KW"/>
</dbReference>